<proteinExistence type="predicted"/>
<reference evidence="1 2" key="1">
    <citation type="journal article" date="2020" name="Fungal Divers.">
        <title>Resolving the Mortierellaceae phylogeny through synthesis of multi-gene phylogenetics and phylogenomics.</title>
        <authorList>
            <person name="Vandepol N."/>
            <person name="Liber J."/>
            <person name="Desiro A."/>
            <person name="Na H."/>
            <person name="Kennedy M."/>
            <person name="Barry K."/>
            <person name="Grigoriev I.V."/>
            <person name="Miller A.N."/>
            <person name="O'Donnell K."/>
            <person name="Stajich J.E."/>
            <person name="Bonito G."/>
        </authorList>
    </citation>
    <scope>NUCLEOTIDE SEQUENCE [LARGE SCALE GENOMIC DNA]</scope>
    <source>
        <strain evidence="1 2">AD045</strain>
    </source>
</reference>
<dbReference type="EMBL" id="JAAAIM010000299">
    <property type="protein sequence ID" value="KAG0290311.1"/>
    <property type="molecule type" value="Genomic_DNA"/>
</dbReference>
<evidence type="ECO:0000313" key="2">
    <source>
        <dbReference type="Proteomes" id="UP001194696"/>
    </source>
</evidence>
<gene>
    <name evidence="1" type="ORF">BGZ96_006180</name>
</gene>
<protein>
    <submittedName>
        <fullName evidence="1">Uncharacterized protein</fullName>
    </submittedName>
</protein>
<dbReference type="SUPFAM" id="SSF52047">
    <property type="entry name" value="RNI-like"/>
    <property type="match status" value="1"/>
</dbReference>
<accession>A0ABQ7K2S5</accession>
<evidence type="ECO:0000313" key="1">
    <source>
        <dbReference type="EMBL" id="KAG0290311.1"/>
    </source>
</evidence>
<dbReference type="Gene3D" id="3.80.10.10">
    <property type="entry name" value="Ribonuclease Inhibitor"/>
    <property type="match status" value="1"/>
</dbReference>
<dbReference type="Proteomes" id="UP001194696">
    <property type="component" value="Unassembled WGS sequence"/>
</dbReference>
<comment type="caution">
    <text evidence="1">The sequence shown here is derived from an EMBL/GenBank/DDBJ whole genome shotgun (WGS) entry which is preliminary data.</text>
</comment>
<keyword evidence="2" id="KW-1185">Reference proteome</keyword>
<organism evidence="1 2">
    <name type="scientific">Linnemannia gamsii</name>
    <dbReference type="NCBI Taxonomy" id="64522"/>
    <lineage>
        <taxon>Eukaryota</taxon>
        <taxon>Fungi</taxon>
        <taxon>Fungi incertae sedis</taxon>
        <taxon>Mucoromycota</taxon>
        <taxon>Mortierellomycotina</taxon>
        <taxon>Mortierellomycetes</taxon>
        <taxon>Mortierellales</taxon>
        <taxon>Mortierellaceae</taxon>
        <taxon>Linnemannia</taxon>
    </lineage>
</organism>
<name>A0ABQ7K2S5_9FUNG</name>
<sequence length="404" mass="46344">MVRHSHAAQDTLQVVDVIFRSCPKSIITLKLPQDLSEFGKTEMTLDRDSKDFGEGPLVLRTEPLANLRYLQLPDKPRGYHADQICPFLEQSPRLETWYVPCIAEAADVEVITKTIRTNCKELKELYNGMPHANFRGEFAMSVMEAMEPQRLERLEFTGYHDEWPNRMTASIERHGQDLQRIRLRGCYRLTSFTVHTILTSCQGLQHLEVVGMYHLRIVISLEDGGSSKEWVCKDLRHLVIHVNVSSTSTGPEQPQWALLERLYRHIGSLQQLTFLDLRGAAVNHDITLSNPAMEVNSSKLTFPGLLSLGSASTGEPGYLPLLKELKQLKTFQGSIWLDNVRPQEAIGQAEMEWMYENWPSLRLIEFLDYTSQSALDERPYLKWLKERIPQLQFTKMVASSTWSI</sequence>
<dbReference type="InterPro" id="IPR032675">
    <property type="entry name" value="LRR_dom_sf"/>
</dbReference>